<dbReference type="EMBL" id="CP017786">
    <property type="protein sequence ID" value="AOZ89356.1"/>
    <property type="molecule type" value="Genomic_DNA"/>
</dbReference>
<name>A0AAC9IHG9_9BACI</name>
<organism evidence="1 2">
    <name type="scientific">Bacillus xiamenensis</name>
    <dbReference type="NCBI Taxonomy" id="1178537"/>
    <lineage>
        <taxon>Bacteria</taxon>
        <taxon>Bacillati</taxon>
        <taxon>Bacillota</taxon>
        <taxon>Bacilli</taxon>
        <taxon>Bacillales</taxon>
        <taxon>Bacillaceae</taxon>
        <taxon>Bacillus</taxon>
    </lineage>
</organism>
<gene>
    <name evidence="1" type="ORF">BK049_12055</name>
</gene>
<dbReference type="Proteomes" id="UP000177709">
    <property type="component" value="Chromosome"/>
</dbReference>
<proteinExistence type="predicted"/>
<reference evidence="1 2" key="1">
    <citation type="submission" date="2016-10" db="EMBL/GenBank/DDBJ databases">
        <title>Whole genome sequence of hyper active fibrinolysis bacterium Bacillus pumilus strain VV3 isolated from fermented rice.</title>
        <authorList>
            <person name="Mariadas V.A."/>
            <person name="Vijayaraghavan P."/>
            <person name="Dhandapani V."/>
        </authorList>
    </citation>
    <scope>NUCLEOTIDE SEQUENCE [LARGE SCALE GENOMIC DNA]</scope>
    <source>
        <strain evidence="1 2">VV3</strain>
    </source>
</reference>
<sequence length="63" mass="7425">MCFSCHDAYSCSVFCSSTHYIKGEFIQQDLFLKKKGQNSWLIGKTFYNKKEIMLTLTIRMRFG</sequence>
<accession>A0AAC9IHG9</accession>
<dbReference type="AlphaFoldDB" id="A0AAC9IHG9"/>
<evidence type="ECO:0000313" key="2">
    <source>
        <dbReference type="Proteomes" id="UP000177709"/>
    </source>
</evidence>
<dbReference type="KEGG" id="bxi:BK049_12055"/>
<protein>
    <submittedName>
        <fullName evidence="1">Uncharacterized protein</fullName>
    </submittedName>
</protein>
<evidence type="ECO:0000313" key="1">
    <source>
        <dbReference type="EMBL" id="AOZ89356.1"/>
    </source>
</evidence>